<comment type="caution">
    <text evidence="3">The sequence shown here is derived from an EMBL/GenBank/DDBJ whole genome shotgun (WGS) entry which is preliminary data.</text>
</comment>
<dbReference type="InterPro" id="IPR047857">
    <property type="entry name" value="Snurportin1_C"/>
</dbReference>
<evidence type="ECO:0000313" key="3">
    <source>
        <dbReference type="EMBL" id="RUS89828.1"/>
    </source>
</evidence>
<proteinExistence type="predicted"/>
<evidence type="ECO:0000256" key="1">
    <source>
        <dbReference type="SAM" id="MobiDB-lite"/>
    </source>
</evidence>
<feature type="non-terminal residue" evidence="3">
    <location>
        <position position="1"/>
    </location>
</feature>
<dbReference type="Proteomes" id="UP000271974">
    <property type="component" value="Unassembled WGS sequence"/>
</dbReference>
<gene>
    <name evidence="3" type="ORF">EGW08_002440</name>
</gene>
<feature type="domain" description="Snurportin-1 m3G cap-binding" evidence="2">
    <location>
        <begin position="1"/>
        <end position="71"/>
    </location>
</feature>
<protein>
    <recommendedName>
        <fullName evidence="2">Snurportin-1 m3G cap-binding domain-containing protein</fullName>
    </recommendedName>
</protein>
<organism evidence="3 4">
    <name type="scientific">Elysia chlorotica</name>
    <name type="common">Eastern emerald elysia</name>
    <name type="synonym">Sea slug</name>
    <dbReference type="NCBI Taxonomy" id="188477"/>
    <lineage>
        <taxon>Eukaryota</taxon>
        <taxon>Metazoa</taxon>
        <taxon>Spiralia</taxon>
        <taxon>Lophotrochozoa</taxon>
        <taxon>Mollusca</taxon>
        <taxon>Gastropoda</taxon>
        <taxon>Heterobranchia</taxon>
        <taxon>Euthyneura</taxon>
        <taxon>Panpulmonata</taxon>
        <taxon>Sacoglossa</taxon>
        <taxon>Placobranchoidea</taxon>
        <taxon>Plakobranchidae</taxon>
        <taxon>Elysia</taxon>
    </lineage>
</organism>
<accession>A0A433U7R9</accession>
<dbReference type="STRING" id="188477.A0A433U7R9"/>
<reference evidence="3 4" key="1">
    <citation type="submission" date="2019-01" db="EMBL/GenBank/DDBJ databases">
        <title>A draft genome assembly of the solar-powered sea slug Elysia chlorotica.</title>
        <authorList>
            <person name="Cai H."/>
            <person name="Li Q."/>
            <person name="Fang X."/>
            <person name="Li J."/>
            <person name="Curtis N.E."/>
            <person name="Altenburger A."/>
            <person name="Shibata T."/>
            <person name="Feng M."/>
            <person name="Maeda T."/>
            <person name="Schwartz J.A."/>
            <person name="Shigenobu S."/>
            <person name="Lundholm N."/>
            <person name="Nishiyama T."/>
            <person name="Yang H."/>
            <person name="Hasebe M."/>
            <person name="Li S."/>
            <person name="Pierce S.K."/>
            <person name="Wang J."/>
        </authorList>
    </citation>
    <scope>NUCLEOTIDE SEQUENCE [LARGE SCALE GENOMIC DNA]</scope>
    <source>
        <strain evidence="3">EC2010</strain>
        <tissue evidence="3">Whole organism of an adult</tissue>
    </source>
</reference>
<dbReference type="Pfam" id="PF21974">
    <property type="entry name" value="SPN1_m3Gcap_bd"/>
    <property type="match status" value="1"/>
</dbReference>
<dbReference type="EMBL" id="RQTK01000047">
    <property type="protein sequence ID" value="RUS89828.1"/>
    <property type="molecule type" value="Genomic_DNA"/>
</dbReference>
<sequence>RFFWLSDKISGVTLQSGKREFGLEILPKYPSDSASLLDALSKVDFKVDGLLSFHRKSKYSLEASVCAMWLKLDMLPELLGFSAPPEVSFKPSTEKERKQRAYFIGLKENGKGSDDTAEASPNTTDDAEAALDDNE</sequence>
<evidence type="ECO:0000259" key="2">
    <source>
        <dbReference type="Pfam" id="PF21974"/>
    </source>
</evidence>
<evidence type="ECO:0000313" key="4">
    <source>
        <dbReference type="Proteomes" id="UP000271974"/>
    </source>
</evidence>
<name>A0A433U7R9_ELYCH</name>
<dbReference type="AlphaFoldDB" id="A0A433U7R9"/>
<feature type="region of interest" description="Disordered" evidence="1">
    <location>
        <begin position="107"/>
        <end position="135"/>
    </location>
</feature>
<feature type="compositionally biased region" description="Acidic residues" evidence="1">
    <location>
        <begin position="125"/>
        <end position="135"/>
    </location>
</feature>
<dbReference type="Gene3D" id="3.30.470.30">
    <property type="entry name" value="DNA ligase/mRNA capping enzyme"/>
    <property type="match status" value="1"/>
</dbReference>
<keyword evidence="4" id="KW-1185">Reference proteome</keyword>